<evidence type="ECO:0000256" key="2">
    <source>
        <dbReference type="ARBA" id="ARBA00022679"/>
    </source>
</evidence>
<dbReference type="Proteomes" id="UP000243217">
    <property type="component" value="Unassembled WGS sequence"/>
</dbReference>
<evidence type="ECO:0000313" key="4">
    <source>
        <dbReference type="EMBL" id="OQR86109.1"/>
    </source>
</evidence>
<dbReference type="EMBL" id="JNBS01003562">
    <property type="protein sequence ID" value="OQR86109.1"/>
    <property type="molecule type" value="Genomic_DNA"/>
</dbReference>
<dbReference type="Pfam" id="PF00685">
    <property type="entry name" value="Sulfotransfer_1"/>
    <property type="match status" value="1"/>
</dbReference>
<dbReference type="PANTHER" id="PTHR11783">
    <property type="entry name" value="SULFOTRANSFERASE SULT"/>
    <property type="match status" value="1"/>
</dbReference>
<protein>
    <submittedName>
        <fullName evidence="4">Sulfotransferase</fullName>
    </submittedName>
</protein>
<evidence type="ECO:0000259" key="3">
    <source>
        <dbReference type="Pfam" id="PF00685"/>
    </source>
</evidence>
<dbReference type="Gene3D" id="3.40.50.300">
    <property type="entry name" value="P-loop containing nucleotide triphosphate hydrolases"/>
    <property type="match status" value="1"/>
</dbReference>
<dbReference type="OrthoDB" id="205623at2759"/>
<name>A0A1V9YK64_9STRA</name>
<reference evidence="4 5" key="1">
    <citation type="journal article" date="2014" name="Genome Biol. Evol.">
        <title>The secreted proteins of Achlya hypogyna and Thraustotheca clavata identify the ancestral oomycete secretome and reveal gene acquisitions by horizontal gene transfer.</title>
        <authorList>
            <person name="Misner I."/>
            <person name="Blouin N."/>
            <person name="Leonard G."/>
            <person name="Richards T.A."/>
            <person name="Lane C.E."/>
        </authorList>
    </citation>
    <scope>NUCLEOTIDE SEQUENCE [LARGE SCALE GENOMIC DNA]</scope>
    <source>
        <strain evidence="4 5">ATCC 34112</strain>
    </source>
</reference>
<keyword evidence="5" id="KW-1185">Reference proteome</keyword>
<evidence type="ECO:0000313" key="5">
    <source>
        <dbReference type="Proteomes" id="UP000243217"/>
    </source>
</evidence>
<comment type="caution">
    <text evidence="4">The sequence shown here is derived from an EMBL/GenBank/DDBJ whole genome shotgun (WGS) entry which is preliminary data.</text>
</comment>
<dbReference type="SUPFAM" id="SSF52540">
    <property type="entry name" value="P-loop containing nucleoside triphosphate hydrolases"/>
    <property type="match status" value="1"/>
</dbReference>
<dbReference type="STRING" id="74557.A0A1V9YK64"/>
<keyword evidence="2 4" id="KW-0808">Transferase</keyword>
<evidence type="ECO:0000256" key="1">
    <source>
        <dbReference type="ARBA" id="ARBA00005771"/>
    </source>
</evidence>
<dbReference type="InterPro" id="IPR000863">
    <property type="entry name" value="Sulfotransferase_dom"/>
</dbReference>
<dbReference type="InterPro" id="IPR027417">
    <property type="entry name" value="P-loop_NTPase"/>
</dbReference>
<accession>A0A1V9YK64</accession>
<organism evidence="4 5">
    <name type="scientific">Thraustotheca clavata</name>
    <dbReference type="NCBI Taxonomy" id="74557"/>
    <lineage>
        <taxon>Eukaryota</taxon>
        <taxon>Sar</taxon>
        <taxon>Stramenopiles</taxon>
        <taxon>Oomycota</taxon>
        <taxon>Saprolegniomycetes</taxon>
        <taxon>Saprolegniales</taxon>
        <taxon>Achlyaceae</taxon>
        <taxon>Thraustotheca</taxon>
    </lineage>
</organism>
<gene>
    <name evidence="4" type="ORF">THRCLA_22980</name>
</gene>
<proteinExistence type="inferred from homology"/>
<dbReference type="AlphaFoldDB" id="A0A1V9YK64"/>
<sequence>MLSPRYLNVNGFLVPGNYTAENVLSCRTFQARANDVFVCSYPDCGTDYVLRIVYGILNDVESIPEPEKVIPHLERIGSNASERMTLKDPIRIFKTHLPAASTPFHSKAKYICVGRNPKDTSVAHFYRTRESVESYNFANGKWDEYFELFLAGKVDFGDYFDFFVPWFQRKDQDNVLFLTYEYLAEETRDAIFRTARFLGYDYED</sequence>
<comment type="similarity">
    <text evidence="1">Belongs to the sulfotransferase 1 family.</text>
</comment>
<dbReference type="GO" id="GO:0008146">
    <property type="term" value="F:sulfotransferase activity"/>
    <property type="evidence" value="ECO:0007669"/>
    <property type="project" value="InterPro"/>
</dbReference>
<feature type="domain" description="Sulfotransferase" evidence="3">
    <location>
        <begin position="34"/>
        <end position="201"/>
    </location>
</feature>